<feature type="region of interest" description="Disordered" evidence="9">
    <location>
        <begin position="337"/>
        <end position="379"/>
    </location>
</feature>
<feature type="domain" description="Peptidase M13 C-terminal" evidence="11">
    <location>
        <begin position="589"/>
        <end position="792"/>
    </location>
</feature>
<dbReference type="Gene3D" id="3.40.390.10">
    <property type="entry name" value="Collagenase (Catalytic Domain)"/>
    <property type="match status" value="1"/>
</dbReference>
<dbReference type="InterPro" id="IPR008753">
    <property type="entry name" value="Peptidase_M13_N"/>
</dbReference>
<feature type="compositionally biased region" description="Low complexity" evidence="9">
    <location>
        <begin position="343"/>
        <end position="352"/>
    </location>
</feature>
<evidence type="ECO:0000256" key="9">
    <source>
        <dbReference type="SAM" id="MobiDB-lite"/>
    </source>
</evidence>
<dbReference type="GO" id="GO:0005886">
    <property type="term" value="C:plasma membrane"/>
    <property type="evidence" value="ECO:0007669"/>
    <property type="project" value="UniProtKB-SubCell"/>
</dbReference>
<evidence type="ECO:0000256" key="6">
    <source>
        <dbReference type="ARBA" id="ARBA00022801"/>
    </source>
</evidence>
<accession>A0A6P8XIE1</accession>
<evidence type="ECO:0000256" key="4">
    <source>
        <dbReference type="ARBA" id="ARBA00022670"/>
    </source>
</evidence>
<dbReference type="SUPFAM" id="SSF55486">
    <property type="entry name" value="Metalloproteases ('zincins'), catalytic domain"/>
    <property type="match status" value="1"/>
</dbReference>
<dbReference type="GeneID" id="117573514"/>
<dbReference type="InterPro" id="IPR000718">
    <property type="entry name" value="Peptidase_M13"/>
</dbReference>
<dbReference type="RefSeq" id="XP_034112639.1">
    <property type="nucleotide sequence ID" value="XM_034256748.2"/>
</dbReference>
<keyword evidence="10" id="KW-0732">Signal</keyword>
<comment type="similarity">
    <text evidence="3">Belongs to the peptidase M13 family.</text>
</comment>
<keyword evidence="6" id="KW-0378">Hydrolase</keyword>
<evidence type="ECO:0000256" key="7">
    <source>
        <dbReference type="ARBA" id="ARBA00022833"/>
    </source>
</evidence>
<comment type="cofactor">
    <cofactor evidence="1">
        <name>Zn(2+)</name>
        <dbReference type="ChEBI" id="CHEBI:29105"/>
    </cofactor>
</comment>
<keyword evidence="5" id="KW-0479">Metal-binding</keyword>
<evidence type="ECO:0000256" key="5">
    <source>
        <dbReference type="ARBA" id="ARBA00022723"/>
    </source>
</evidence>
<dbReference type="InterPro" id="IPR018497">
    <property type="entry name" value="Peptidase_M13_C"/>
</dbReference>
<evidence type="ECO:0000256" key="8">
    <source>
        <dbReference type="ARBA" id="ARBA00023049"/>
    </source>
</evidence>
<keyword evidence="8" id="KW-0482">Metalloprotease</keyword>
<keyword evidence="4" id="KW-0645">Protease</keyword>
<evidence type="ECO:0000256" key="2">
    <source>
        <dbReference type="ARBA" id="ARBA00004401"/>
    </source>
</evidence>
<evidence type="ECO:0000256" key="10">
    <source>
        <dbReference type="SAM" id="SignalP"/>
    </source>
</evidence>
<evidence type="ECO:0000256" key="1">
    <source>
        <dbReference type="ARBA" id="ARBA00001947"/>
    </source>
</evidence>
<dbReference type="OrthoDB" id="7909950at2759"/>
<organism evidence="13 14">
    <name type="scientific">Drosophila albomicans</name>
    <name type="common">Fruit fly</name>
    <dbReference type="NCBI Taxonomy" id="7291"/>
    <lineage>
        <taxon>Eukaryota</taxon>
        <taxon>Metazoa</taxon>
        <taxon>Ecdysozoa</taxon>
        <taxon>Arthropoda</taxon>
        <taxon>Hexapoda</taxon>
        <taxon>Insecta</taxon>
        <taxon>Pterygota</taxon>
        <taxon>Neoptera</taxon>
        <taxon>Endopterygota</taxon>
        <taxon>Diptera</taxon>
        <taxon>Brachycera</taxon>
        <taxon>Muscomorpha</taxon>
        <taxon>Ephydroidea</taxon>
        <taxon>Drosophilidae</taxon>
        <taxon>Drosophila</taxon>
    </lineage>
</organism>
<evidence type="ECO:0000256" key="3">
    <source>
        <dbReference type="ARBA" id="ARBA00007357"/>
    </source>
</evidence>
<keyword evidence="13" id="KW-1185">Reference proteome</keyword>
<feature type="compositionally biased region" description="Low complexity" evidence="9">
    <location>
        <begin position="61"/>
        <end position="81"/>
    </location>
</feature>
<dbReference type="GO" id="GO:0046872">
    <property type="term" value="F:metal ion binding"/>
    <property type="evidence" value="ECO:0007669"/>
    <property type="project" value="UniProtKB-KW"/>
</dbReference>
<keyword evidence="7" id="KW-0862">Zinc</keyword>
<dbReference type="AlphaFoldDB" id="A0A6P8XIE1"/>
<feature type="domain" description="Peptidase M13 N-terminal" evidence="12">
    <location>
        <begin position="116"/>
        <end position="524"/>
    </location>
</feature>
<dbReference type="Gene3D" id="1.10.1380.10">
    <property type="entry name" value="Neutral endopeptidase , domain2"/>
    <property type="match status" value="1"/>
</dbReference>
<dbReference type="Proteomes" id="UP000515160">
    <property type="component" value="Chromosome 2R"/>
</dbReference>
<dbReference type="PROSITE" id="PS51885">
    <property type="entry name" value="NEPRILYSIN"/>
    <property type="match status" value="1"/>
</dbReference>
<dbReference type="Pfam" id="PF05649">
    <property type="entry name" value="Peptidase_M13_N"/>
    <property type="match status" value="1"/>
</dbReference>
<protein>
    <submittedName>
        <fullName evidence="14">Neprilysin-4</fullName>
    </submittedName>
</protein>
<feature type="region of interest" description="Disordered" evidence="9">
    <location>
        <begin position="44"/>
        <end position="90"/>
    </location>
</feature>
<dbReference type="PANTHER" id="PTHR11733">
    <property type="entry name" value="ZINC METALLOPROTEASE FAMILY M13 NEPRILYSIN-RELATED"/>
    <property type="match status" value="1"/>
</dbReference>
<sequence>MRTTRAVWLLLAVLVTLLHLIYGVAAARNYNNNNIYINNNNVNRMPPMGQSQRGAMSMPPNRYQNQNQNPNQIHNNNNNNNNREHQYDVPKSREELRVRQIMATEMGNYMDPTLDPCEDFFNYACGNWAQYHTRQLRDGELGTVQQIVESRIVKKLDELLKLPMTPQHHPNEYSSASAANVRKVVSFYDSCVAIEANAQERQQFMIKILQKHGGLRNVPTSNYQSGYTWQRLLSELRKNYGLDILIGLSVDLNLEQMRGNSIYLGEPKLTIIPQEHCNTLSVQEAEVNSEIYNVIQQQVANNLHDWLEMEHGEAARFAGDIIRFEFELCKRMHESDILPPPLDQQQPEQVPVYTARSRTGQDRLRQQSGNNSPYPRRSLADVDNQLGANTVSFKQFVENIVDGSHVDYVYLRSQSYLSHMVRTIKSNNHLTISGYILYVALSELNSPPEEEGMLRPQQCVRVMQRLFPQALGDMFQHHVRQNDAQNDIDQIFNDVIKAFEQQLKVEWMTENDRRAARTRLVQYHTQFPDYQGVDLSELRFEKGDDYWRKLEISLRFNAHQQLNSLRGNDFSQPDDGGLDAFEVRAALMPRKHEILVGWGLLQSPYYSYYYPKALKYALLGQRLASALLYAFDDDGWNKYPQATSPWSEETMSGYRNVSECQRAQYSNYLTDEPNEFRNATRLRQIIAESSALNVAFNAYLSWLEQLDPKLKNLLSRETLPELNYTNTQLFFIYFAQTRCWAKLGEEPPPKGLPLMLHTPERWDVNGPLSNSEEFGREFGCALGSPMNSGNKCLVY</sequence>
<evidence type="ECO:0000259" key="12">
    <source>
        <dbReference type="Pfam" id="PF05649"/>
    </source>
</evidence>
<evidence type="ECO:0000313" key="14">
    <source>
        <dbReference type="RefSeq" id="XP_034112639.1"/>
    </source>
</evidence>
<dbReference type="InterPro" id="IPR024079">
    <property type="entry name" value="MetalloPept_cat_dom_sf"/>
</dbReference>
<dbReference type="CDD" id="cd08662">
    <property type="entry name" value="M13"/>
    <property type="match status" value="1"/>
</dbReference>
<evidence type="ECO:0000313" key="13">
    <source>
        <dbReference type="Proteomes" id="UP000515160"/>
    </source>
</evidence>
<feature type="signal peptide" evidence="10">
    <location>
        <begin position="1"/>
        <end position="26"/>
    </location>
</feature>
<dbReference type="GO" id="GO:0004222">
    <property type="term" value="F:metalloendopeptidase activity"/>
    <property type="evidence" value="ECO:0007669"/>
    <property type="project" value="InterPro"/>
</dbReference>
<name>A0A6P8XIE1_DROAB</name>
<feature type="chain" id="PRO_5028415322" evidence="10">
    <location>
        <begin position="27"/>
        <end position="795"/>
    </location>
</feature>
<proteinExistence type="inferred from homology"/>
<dbReference type="Pfam" id="PF01431">
    <property type="entry name" value="Peptidase_M13"/>
    <property type="match status" value="1"/>
</dbReference>
<gene>
    <name evidence="14" type="primary">LOC117573514</name>
</gene>
<comment type="subcellular location">
    <subcellularLocation>
        <location evidence="2">Cell membrane</location>
        <topology evidence="2">Single-pass type II membrane protein</topology>
    </subcellularLocation>
</comment>
<dbReference type="PANTHER" id="PTHR11733:SF240">
    <property type="entry name" value="GH14155P-RELATED"/>
    <property type="match status" value="1"/>
</dbReference>
<reference evidence="14" key="1">
    <citation type="submission" date="2025-08" db="UniProtKB">
        <authorList>
            <consortium name="RefSeq"/>
        </authorList>
    </citation>
    <scope>IDENTIFICATION</scope>
    <source>
        <strain evidence="14">15112-1751.03</strain>
        <tissue evidence="14">Whole Adult</tissue>
    </source>
</reference>
<evidence type="ECO:0000259" key="11">
    <source>
        <dbReference type="Pfam" id="PF01431"/>
    </source>
</evidence>
<dbReference type="GO" id="GO:0016485">
    <property type="term" value="P:protein processing"/>
    <property type="evidence" value="ECO:0007669"/>
    <property type="project" value="TreeGrafter"/>
</dbReference>
<dbReference type="InterPro" id="IPR042089">
    <property type="entry name" value="Peptidase_M13_dom_2"/>
</dbReference>